<sequence>MENVSESMKKILASKHLNDNFDKLVTAVKQDPEITDFVKEHQSELASDAVERSIAKLYEFYNVKQKNAHQEKTFAPGYLPHLVVNDRLIDIIYSASPEVQARQKELAQKRLITTVLMPKDVQDANLENFFSDDGNKSDVLDAAIDFIDEFNASPDTFHQGLYLYGHYGVGKTYLLGAIANKLSEWGVQTTLVHFPSLAVEMKAAISDNSVASKIDSIKKSSVLMIDDIGADSMSSWVRDDILGVILEYRMQQQLPTFFSSNFSMEKLEDEHLRVTQHGDNEPLKAGRLMERIRFLSRPVEMDGPNRRLH</sequence>
<gene>
    <name evidence="1" type="primary">dnaI</name>
    <name evidence="1" type="ORF">O0236_004680</name>
</gene>
<name>A0ACD5DH47_9LACO</name>
<accession>A0ACD5DH47</accession>
<keyword evidence="2" id="KW-1185">Reference proteome</keyword>
<protein>
    <submittedName>
        <fullName evidence="1">Primosomal protein DnaI</fullName>
    </submittedName>
</protein>
<dbReference type="EMBL" id="CP168151">
    <property type="protein sequence ID" value="XFD40600.1"/>
    <property type="molecule type" value="Genomic_DNA"/>
</dbReference>
<proteinExistence type="predicted"/>
<evidence type="ECO:0000313" key="2">
    <source>
        <dbReference type="Proteomes" id="UP001149860"/>
    </source>
</evidence>
<reference evidence="1" key="1">
    <citation type="submission" date="2024-08" db="EMBL/GenBank/DDBJ databases">
        <title>Lentilactobacillus sp. nov., isolated from tree bark.</title>
        <authorList>
            <person name="Phuengjayaem S."/>
            <person name="Tanasupawat S."/>
        </authorList>
    </citation>
    <scope>NUCLEOTIDE SEQUENCE</scope>
    <source>
        <strain evidence="1">SPB1-3</strain>
    </source>
</reference>
<evidence type="ECO:0000313" key="1">
    <source>
        <dbReference type="EMBL" id="XFD40600.1"/>
    </source>
</evidence>
<organism evidence="1 2">
    <name type="scientific">Lentilactobacillus terminaliae</name>
    <dbReference type="NCBI Taxonomy" id="3003483"/>
    <lineage>
        <taxon>Bacteria</taxon>
        <taxon>Bacillati</taxon>
        <taxon>Bacillota</taxon>
        <taxon>Bacilli</taxon>
        <taxon>Lactobacillales</taxon>
        <taxon>Lactobacillaceae</taxon>
        <taxon>Lentilactobacillus</taxon>
    </lineage>
</organism>
<dbReference type="Proteomes" id="UP001149860">
    <property type="component" value="Chromosome"/>
</dbReference>